<gene>
    <name evidence="1" type="ORF">N8A98_07020</name>
</gene>
<dbReference type="Proteomes" id="UP001061862">
    <property type="component" value="Chromosome"/>
</dbReference>
<dbReference type="RefSeq" id="WP_262170233.1">
    <property type="nucleotide sequence ID" value="NZ_CP104965.1"/>
</dbReference>
<evidence type="ECO:0008006" key="3">
    <source>
        <dbReference type="Google" id="ProtNLM"/>
    </source>
</evidence>
<dbReference type="EMBL" id="CP104965">
    <property type="protein sequence ID" value="UXN70933.1"/>
    <property type="molecule type" value="Genomic_DNA"/>
</dbReference>
<accession>A0ABY6CLM7</accession>
<sequence length="284" mass="31503">MLADEVLSSKGVQVQAGKAMADLDRYIHEAHRFDLTEAFASAACEVAWHQGEPALAKTIGICRLPYEAVWIEVADAHRQEFVRIGADRGMAKRVGFLLHARNPEHSIFDAHLFWSANGQPTVAAGFSMIIDLENDRGEKRYAPYESPFSTVVAAHAKSGRSSLGYEQYRTSGVADWAGEVNFLVATLALLNSRRATKIVEPSKMKMRKAGKRQLLSYRICDLDVSAAMPLRDESSAGHCAKRAHFVRGHFKAKSSGLRWWKPHIRGDRSLGFVTKSYSLQNGDA</sequence>
<organism evidence="1 2">
    <name type="scientific">Devosia neptuniae</name>
    <dbReference type="NCBI Taxonomy" id="191302"/>
    <lineage>
        <taxon>Bacteria</taxon>
        <taxon>Pseudomonadati</taxon>
        <taxon>Pseudomonadota</taxon>
        <taxon>Alphaproteobacteria</taxon>
        <taxon>Hyphomicrobiales</taxon>
        <taxon>Devosiaceae</taxon>
        <taxon>Devosia</taxon>
    </lineage>
</organism>
<proteinExistence type="predicted"/>
<keyword evidence="2" id="KW-1185">Reference proteome</keyword>
<evidence type="ECO:0000313" key="1">
    <source>
        <dbReference type="EMBL" id="UXN70933.1"/>
    </source>
</evidence>
<reference evidence="1 2" key="1">
    <citation type="submission" date="2022-09" db="EMBL/GenBank/DDBJ databases">
        <title>Interaction between co-microsymbionts with complementary sets of symbiotic genes in legume-rhizobium systems.</title>
        <authorList>
            <person name="Safronova V."/>
            <person name="Sazanova A."/>
            <person name="Afonin A."/>
            <person name="Chirak E."/>
        </authorList>
    </citation>
    <scope>NUCLEOTIDE SEQUENCE [LARGE SCALE GENOMIC DNA]</scope>
    <source>
        <strain evidence="1 2">A18/4-1</strain>
    </source>
</reference>
<name>A0ABY6CLM7_9HYPH</name>
<protein>
    <recommendedName>
        <fullName evidence="3">Transposase DDE domain-containing protein</fullName>
    </recommendedName>
</protein>
<evidence type="ECO:0000313" key="2">
    <source>
        <dbReference type="Proteomes" id="UP001061862"/>
    </source>
</evidence>